<dbReference type="PANTHER" id="PTHR11228:SF34">
    <property type="entry name" value="TUNGSTEN-CONTAINING ALDEHYDE FERREDOXIN OXIDOREDUCTASE COFACTOR MODIFYING PROTEIN"/>
    <property type="match status" value="1"/>
</dbReference>
<keyword evidence="2" id="KW-0004">4Fe-4S</keyword>
<dbReference type="GeneID" id="36832951"/>
<evidence type="ECO:0000256" key="6">
    <source>
        <dbReference type="ARBA" id="ARBA00023014"/>
    </source>
</evidence>
<dbReference type="Gene3D" id="3.20.20.70">
    <property type="entry name" value="Aldolase class I"/>
    <property type="match status" value="1"/>
</dbReference>
<evidence type="ECO:0000313" key="9">
    <source>
        <dbReference type="Proteomes" id="UP000248044"/>
    </source>
</evidence>
<evidence type="ECO:0000259" key="7">
    <source>
        <dbReference type="PROSITE" id="PS51918"/>
    </source>
</evidence>
<dbReference type="RefSeq" id="WP_110271144.1">
    <property type="nucleotide sequence ID" value="NZ_CP029289.2"/>
</dbReference>
<dbReference type="SUPFAM" id="SSF102114">
    <property type="entry name" value="Radical SAM enzymes"/>
    <property type="match status" value="1"/>
</dbReference>
<dbReference type="CDD" id="cd21123">
    <property type="entry name" value="SPASM_MftC-like"/>
    <property type="match status" value="1"/>
</dbReference>
<evidence type="ECO:0000256" key="3">
    <source>
        <dbReference type="ARBA" id="ARBA00022691"/>
    </source>
</evidence>
<sequence length="344" mass="38233">MVSPFVVVWESTKACDFACKHCRAKAIPNRLPGELTKEEVSNLVDDLRQSGVKLFIISGGDALKREDIFEVIQDSSKKITTAISPSGSKIDENIARKLKDSGVSIASISIDGPEEIHDNFRGVKGAFKIASKAVNSLQNAGIPVQINSTVSKYNVNQLDKLKETILSFKPVSWDIFILIPTGRATKDMMISPEEGEDVMRTVYKWREEGINVRMTCTPYYVRINNELGNRPLPPDIKYGRRSINGARGCMAGNGYAFISYDGTVYPCGFLPIPAGNIRERKFSDIYENSPIFKALRNPDDLQGKCGICEYRTVCGGCRARAYSLTGNFMAEDPFCLYTPIRVRI</sequence>
<keyword evidence="3" id="KW-0949">S-adenosyl-L-methionine</keyword>
<dbReference type="InterPro" id="IPR006638">
    <property type="entry name" value="Elp3/MiaA/NifB-like_rSAM"/>
</dbReference>
<evidence type="ECO:0000256" key="5">
    <source>
        <dbReference type="ARBA" id="ARBA00023004"/>
    </source>
</evidence>
<dbReference type="InterPro" id="IPR017200">
    <property type="entry name" value="PqqE-like"/>
</dbReference>
<dbReference type="PIRSF" id="PIRSF037420">
    <property type="entry name" value="PQQ_syn_pqqE"/>
    <property type="match status" value="1"/>
</dbReference>
<dbReference type="InterPro" id="IPR050377">
    <property type="entry name" value="Radical_SAM_PqqE_MftC-like"/>
</dbReference>
<dbReference type="Pfam" id="PF13186">
    <property type="entry name" value="SPASM"/>
    <property type="match status" value="1"/>
</dbReference>
<dbReference type="KEGG" id="abri:DFR85_12305"/>
<dbReference type="InterPro" id="IPR023885">
    <property type="entry name" value="4Fe4S-binding_SPASM_dom"/>
</dbReference>
<organism evidence="8 9">
    <name type="scientific">Acidianus brierleyi</name>
    <dbReference type="NCBI Taxonomy" id="41673"/>
    <lineage>
        <taxon>Archaea</taxon>
        <taxon>Thermoproteota</taxon>
        <taxon>Thermoprotei</taxon>
        <taxon>Sulfolobales</taxon>
        <taxon>Sulfolobaceae</taxon>
        <taxon>Acidianus</taxon>
    </lineage>
</organism>
<keyword evidence="4" id="KW-0479">Metal-binding</keyword>
<proteinExistence type="predicted"/>
<evidence type="ECO:0000256" key="2">
    <source>
        <dbReference type="ARBA" id="ARBA00022485"/>
    </source>
</evidence>
<dbReference type="PROSITE" id="PS51918">
    <property type="entry name" value="RADICAL_SAM"/>
    <property type="match status" value="1"/>
</dbReference>
<dbReference type="AlphaFoldDB" id="A0A2U9IGU7"/>
<dbReference type="GO" id="GO:0003824">
    <property type="term" value="F:catalytic activity"/>
    <property type="evidence" value="ECO:0007669"/>
    <property type="project" value="InterPro"/>
</dbReference>
<dbReference type="CDD" id="cd01335">
    <property type="entry name" value="Radical_SAM"/>
    <property type="match status" value="1"/>
</dbReference>
<name>A0A2U9IGU7_9CREN</name>
<dbReference type="InterPro" id="IPR058240">
    <property type="entry name" value="rSAM_sf"/>
</dbReference>
<dbReference type="NCBIfam" id="TIGR04085">
    <property type="entry name" value="rSAM_more_4Fe4S"/>
    <property type="match status" value="1"/>
</dbReference>
<dbReference type="GO" id="GO:0051539">
    <property type="term" value="F:4 iron, 4 sulfur cluster binding"/>
    <property type="evidence" value="ECO:0007669"/>
    <property type="project" value="UniProtKB-KW"/>
</dbReference>
<dbReference type="EMBL" id="CP029289">
    <property type="protein sequence ID" value="AWR95263.1"/>
    <property type="molecule type" value="Genomic_DNA"/>
</dbReference>
<dbReference type="SFLD" id="SFLDS00029">
    <property type="entry name" value="Radical_SAM"/>
    <property type="match status" value="1"/>
</dbReference>
<dbReference type="SFLD" id="SFLDG01386">
    <property type="entry name" value="main_SPASM_domain-containing"/>
    <property type="match status" value="1"/>
</dbReference>
<keyword evidence="6" id="KW-0411">Iron-sulfur</keyword>
<evidence type="ECO:0000256" key="1">
    <source>
        <dbReference type="ARBA" id="ARBA00001966"/>
    </source>
</evidence>
<keyword evidence="5" id="KW-0408">Iron</keyword>
<dbReference type="InterPro" id="IPR007197">
    <property type="entry name" value="rSAM"/>
</dbReference>
<keyword evidence="9" id="KW-1185">Reference proteome</keyword>
<dbReference type="InterPro" id="IPR013785">
    <property type="entry name" value="Aldolase_TIM"/>
</dbReference>
<reference evidence="8 9" key="1">
    <citation type="submission" date="2018-05" db="EMBL/GenBank/DDBJ databases">
        <title>Complete Genome Sequences of Extremely Thermoacidophilic, Metal-Mobilizing Type-Strain Members of the Archaeal Family Sulfolobaceae: Acidianus brierleyi DSM-1651T, Acidianus sulfidivorans DSM-18786T, Metallosphaera hakonensis DSM-7519T, and Metallosphaera prunae DSM-10039T.</title>
        <authorList>
            <person name="Counts J.A."/>
            <person name="Kelly R.M."/>
        </authorList>
    </citation>
    <scope>NUCLEOTIDE SEQUENCE [LARGE SCALE GENOMIC DNA]</scope>
    <source>
        <strain evidence="8 9">DSM 1651</strain>
    </source>
</reference>
<evidence type="ECO:0000256" key="4">
    <source>
        <dbReference type="ARBA" id="ARBA00022723"/>
    </source>
</evidence>
<dbReference type="SFLD" id="SFLDG01067">
    <property type="entry name" value="SPASM/twitch_domain_containing"/>
    <property type="match status" value="1"/>
</dbReference>
<gene>
    <name evidence="8" type="ORF">DFR85_12305</name>
</gene>
<accession>A0A2U9IGU7</accession>
<dbReference type="Proteomes" id="UP000248044">
    <property type="component" value="Chromosome"/>
</dbReference>
<dbReference type="PANTHER" id="PTHR11228">
    <property type="entry name" value="RADICAL SAM DOMAIN PROTEIN"/>
    <property type="match status" value="1"/>
</dbReference>
<dbReference type="GO" id="GO:0046872">
    <property type="term" value="F:metal ion binding"/>
    <property type="evidence" value="ECO:0007669"/>
    <property type="project" value="UniProtKB-KW"/>
</dbReference>
<evidence type="ECO:0000313" key="8">
    <source>
        <dbReference type="EMBL" id="AWR95263.1"/>
    </source>
</evidence>
<dbReference type="SMART" id="SM00729">
    <property type="entry name" value="Elp3"/>
    <property type="match status" value="1"/>
</dbReference>
<dbReference type="OrthoDB" id="30736at2157"/>
<comment type="cofactor">
    <cofactor evidence="1">
        <name>[4Fe-4S] cluster</name>
        <dbReference type="ChEBI" id="CHEBI:49883"/>
    </cofactor>
</comment>
<feature type="domain" description="Radical SAM core" evidence="7">
    <location>
        <begin position="1"/>
        <end position="211"/>
    </location>
</feature>
<dbReference type="Pfam" id="PF04055">
    <property type="entry name" value="Radical_SAM"/>
    <property type="match status" value="1"/>
</dbReference>
<protein>
    <submittedName>
        <fullName evidence="8">Radical SAM/SPASM domain-containing protein</fullName>
    </submittedName>
</protein>